<comment type="caution">
    <text evidence="10">The sequence shown here is derived from an EMBL/GenBank/DDBJ whole genome shotgun (WGS) entry which is preliminary data.</text>
</comment>
<proteinExistence type="inferred from homology"/>
<dbReference type="GO" id="GO:0022857">
    <property type="term" value="F:transmembrane transporter activity"/>
    <property type="evidence" value="ECO:0007669"/>
    <property type="project" value="InterPro"/>
</dbReference>
<evidence type="ECO:0000313" key="10">
    <source>
        <dbReference type="EMBL" id="TXL68941.1"/>
    </source>
</evidence>
<dbReference type="InterPro" id="IPR058792">
    <property type="entry name" value="Beta-barrel_RND_2"/>
</dbReference>
<dbReference type="Pfam" id="PF25876">
    <property type="entry name" value="HH_MFP_RND"/>
    <property type="match status" value="1"/>
</dbReference>
<comment type="similarity">
    <text evidence="3">Belongs to the UPF0194 family.</text>
</comment>
<feature type="domain" description="Multidrug resistance protein MdtA-like alpha-helical hairpin" evidence="8">
    <location>
        <begin position="119"/>
        <end position="179"/>
    </location>
</feature>
<evidence type="ECO:0000256" key="3">
    <source>
        <dbReference type="ARBA" id="ARBA00010602"/>
    </source>
</evidence>
<dbReference type="GO" id="GO:0042597">
    <property type="term" value="C:periplasmic space"/>
    <property type="evidence" value="ECO:0007669"/>
    <property type="project" value="UniProtKB-SubCell"/>
</dbReference>
<accession>A0A5C8P5F9</accession>
<evidence type="ECO:0000256" key="4">
    <source>
        <dbReference type="ARBA" id="ARBA00022729"/>
    </source>
</evidence>
<name>A0A5C8P5F9_9BURK</name>
<evidence type="ECO:0000256" key="1">
    <source>
        <dbReference type="ARBA" id="ARBA00004418"/>
    </source>
</evidence>
<dbReference type="Pfam" id="PF25954">
    <property type="entry name" value="Beta-barrel_RND_2"/>
    <property type="match status" value="1"/>
</dbReference>
<dbReference type="Gene3D" id="2.40.30.170">
    <property type="match status" value="1"/>
</dbReference>
<comment type="subcellular location">
    <subcellularLocation>
        <location evidence="1">Periplasm</location>
    </subcellularLocation>
</comment>
<evidence type="ECO:0000256" key="2">
    <source>
        <dbReference type="ARBA" id="ARBA00009477"/>
    </source>
</evidence>
<protein>
    <submittedName>
        <fullName evidence="10">Efflux RND transporter periplasmic adaptor subunit</fullName>
    </submittedName>
</protein>
<dbReference type="Gene3D" id="2.40.420.20">
    <property type="match status" value="1"/>
</dbReference>
<comment type="similarity">
    <text evidence="2">Belongs to the membrane fusion protein (MFP) (TC 8.A.1) family.</text>
</comment>
<evidence type="ECO:0000259" key="9">
    <source>
        <dbReference type="Pfam" id="PF25954"/>
    </source>
</evidence>
<feature type="domain" description="CusB-like beta-barrel" evidence="9">
    <location>
        <begin position="247"/>
        <end position="318"/>
    </location>
</feature>
<evidence type="ECO:0000256" key="6">
    <source>
        <dbReference type="ARBA" id="ARBA00023054"/>
    </source>
</evidence>
<dbReference type="EMBL" id="VDUY01000001">
    <property type="protein sequence ID" value="TXL68941.1"/>
    <property type="molecule type" value="Genomic_DNA"/>
</dbReference>
<dbReference type="SUPFAM" id="SSF111369">
    <property type="entry name" value="HlyD-like secretion proteins"/>
    <property type="match status" value="3"/>
</dbReference>
<dbReference type="PANTHER" id="PTHR32347:SF29">
    <property type="entry name" value="UPF0194 MEMBRANE PROTEIN YBHG"/>
    <property type="match status" value="1"/>
</dbReference>
<dbReference type="AlphaFoldDB" id="A0A5C8P5F9"/>
<feature type="coiled-coil region" evidence="7">
    <location>
        <begin position="87"/>
        <end position="212"/>
    </location>
</feature>
<dbReference type="InterPro" id="IPR050465">
    <property type="entry name" value="UPF0194_transport"/>
</dbReference>
<organism evidence="10 11">
    <name type="scientific">Zeimonas arvi</name>
    <dbReference type="NCBI Taxonomy" id="2498847"/>
    <lineage>
        <taxon>Bacteria</taxon>
        <taxon>Pseudomonadati</taxon>
        <taxon>Pseudomonadota</taxon>
        <taxon>Betaproteobacteria</taxon>
        <taxon>Burkholderiales</taxon>
        <taxon>Burkholderiaceae</taxon>
        <taxon>Zeimonas</taxon>
    </lineage>
</organism>
<keyword evidence="11" id="KW-1185">Reference proteome</keyword>
<reference evidence="10 11" key="1">
    <citation type="submission" date="2019-06" db="EMBL/GenBank/DDBJ databases">
        <title>Quisquiliibacterium sp. nov., isolated from a maize field.</title>
        <authorList>
            <person name="Lin S.-Y."/>
            <person name="Tsai C.-F."/>
            <person name="Young C.-C."/>
        </authorList>
    </citation>
    <scope>NUCLEOTIDE SEQUENCE [LARGE SCALE GENOMIC DNA]</scope>
    <source>
        <strain evidence="10 11">CC-CFT501</strain>
    </source>
</reference>
<dbReference type="InterPro" id="IPR006143">
    <property type="entry name" value="RND_pump_MFP"/>
</dbReference>
<dbReference type="OrthoDB" id="9806939at2"/>
<dbReference type="InterPro" id="IPR058624">
    <property type="entry name" value="MdtA-like_HH"/>
</dbReference>
<gene>
    <name evidence="10" type="ORF">FHP08_00525</name>
</gene>
<dbReference type="PANTHER" id="PTHR32347">
    <property type="entry name" value="EFFLUX SYSTEM COMPONENT YKNX-RELATED"/>
    <property type="match status" value="1"/>
</dbReference>
<dbReference type="GO" id="GO:0016020">
    <property type="term" value="C:membrane"/>
    <property type="evidence" value="ECO:0007669"/>
    <property type="project" value="InterPro"/>
</dbReference>
<dbReference type="Gene3D" id="1.10.287.470">
    <property type="entry name" value="Helix hairpin bin"/>
    <property type="match status" value="1"/>
</dbReference>
<dbReference type="Proteomes" id="UP000321548">
    <property type="component" value="Unassembled WGS sequence"/>
</dbReference>
<keyword evidence="6 7" id="KW-0175">Coiled coil</keyword>
<evidence type="ECO:0000256" key="7">
    <source>
        <dbReference type="SAM" id="Coils"/>
    </source>
</evidence>
<evidence type="ECO:0000259" key="8">
    <source>
        <dbReference type="Pfam" id="PF25876"/>
    </source>
</evidence>
<dbReference type="Gene3D" id="2.40.50.100">
    <property type="match status" value="1"/>
</dbReference>
<keyword evidence="5" id="KW-0574">Periplasm</keyword>
<dbReference type="PRINTS" id="PR01490">
    <property type="entry name" value="RTXTOXIND"/>
</dbReference>
<evidence type="ECO:0000313" key="11">
    <source>
        <dbReference type="Proteomes" id="UP000321548"/>
    </source>
</evidence>
<evidence type="ECO:0000256" key="5">
    <source>
        <dbReference type="ARBA" id="ARBA00022764"/>
    </source>
</evidence>
<dbReference type="NCBIfam" id="TIGR01730">
    <property type="entry name" value="RND_mfp"/>
    <property type="match status" value="1"/>
</dbReference>
<keyword evidence="4" id="KW-0732">Signal</keyword>
<sequence>MRRSWPWWVVLGVVLAGLALWGLQRAREVEVVAVTRGPVVQSIVATGRVDTPARITISSQSAARIEEVLAREGDRVSAGQPLVRLRSDEAQAALDAARAALREAEGRQRQLERVQRPVAEQQLAQARANLEAARRELERARELVAQGYVSQSRVDEAQRQVDTARAALASAQAQAEGAREGGIEAELARTRIAQARANLASAEARLDTLVLVAPADGIVLTRAAEPGDTAQVGRALLTMARAGATRIVATVDEKNLRWLAPGQKASALADAFPGRPFEAALTWVAPSVDLQRGTVEVWLAVARPPEFLKPDMTVSVEMVVARRDSALVLPAWAIRDAETGANPGAHVLLMRDGRALRQPVKLGLRGVGIVEIVEGLAEGDPVITPESGALAGERVRLPGPRARLNMGEAPGTR</sequence>